<evidence type="ECO:0000256" key="5">
    <source>
        <dbReference type="ARBA" id="ARBA00022694"/>
    </source>
</evidence>
<dbReference type="EC" id="2.1.1.207" evidence="6"/>
<comment type="function">
    <text evidence="6">Could methylate the ribose at the nucleotide 34 wobble position in tRNA.</text>
</comment>
<dbReference type="InterPro" id="IPR016914">
    <property type="entry name" value="TrmL"/>
</dbReference>
<comment type="caution">
    <text evidence="6">Lacks conserved residue(s) required for the propagation of feature annotation.</text>
</comment>
<evidence type="ECO:0000256" key="2">
    <source>
        <dbReference type="ARBA" id="ARBA00022603"/>
    </source>
</evidence>
<dbReference type="PATRIC" id="fig|83552.4.peg.2034"/>
<organism evidence="9 10">
    <name type="scientific">Parachlamydia acanthamoebae</name>
    <dbReference type="NCBI Taxonomy" id="83552"/>
    <lineage>
        <taxon>Bacteria</taxon>
        <taxon>Pseudomonadati</taxon>
        <taxon>Chlamydiota</taxon>
        <taxon>Chlamydiia</taxon>
        <taxon>Parachlamydiales</taxon>
        <taxon>Parachlamydiaceae</taxon>
        <taxon>Parachlamydia</taxon>
    </lineage>
</organism>
<proteinExistence type="inferred from homology"/>
<evidence type="ECO:0000313" key="9">
    <source>
        <dbReference type="EMBL" id="KIA76824.1"/>
    </source>
</evidence>
<dbReference type="Pfam" id="PF00588">
    <property type="entry name" value="SpoU_methylase"/>
    <property type="match status" value="1"/>
</dbReference>
<dbReference type="FunFam" id="3.40.1280.10:FF:000002">
    <property type="entry name" value="Peptidylprolyl isomerase"/>
    <property type="match status" value="1"/>
</dbReference>
<dbReference type="GO" id="GO:0002130">
    <property type="term" value="P:wobble position ribose methylation"/>
    <property type="evidence" value="ECO:0007669"/>
    <property type="project" value="TreeGrafter"/>
</dbReference>
<comment type="catalytic activity">
    <reaction evidence="6">
        <text>cytidine(34) in tRNA + S-adenosyl-L-methionine = 2'-O-methylcytidine(34) in tRNA + S-adenosyl-L-homocysteine + H(+)</text>
        <dbReference type="Rhea" id="RHEA:43084"/>
        <dbReference type="Rhea" id="RHEA-COMP:10331"/>
        <dbReference type="Rhea" id="RHEA-COMP:10332"/>
        <dbReference type="ChEBI" id="CHEBI:15378"/>
        <dbReference type="ChEBI" id="CHEBI:57856"/>
        <dbReference type="ChEBI" id="CHEBI:59789"/>
        <dbReference type="ChEBI" id="CHEBI:74495"/>
        <dbReference type="ChEBI" id="CHEBI:82748"/>
        <dbReference type="EC" id="2.1.1.207"/>
    </reaction>
</comment>
<evidence type="ECO:0000256" key="7">
    <source>
        <dbReference type="PIRSR" id="PIRSR029256-1"/>
    </source>
</evidence>
<name>A0A0C1EJV9_9BACT</name>
<dbReference type="InterPro" id="IPR029026">
    <property type="entry name" value="tRNA_m1G_MTases_N"/>
</dbReference>
<feature type="binding site" evidence="6 7">
    <location>
        <position position="139"/>
    </location>
    <ligand>
        <name>S-adenosyl-L-methionine</name>
        <dbReference type="ChEBI" id="CHEBI:59789"/>
    </ligand>
</feature>
<dbReference type="EMBL" id="JSAM01000104">
    <property type="protein sequence ID" value="KIA76824.1"/>
    <property type="molecule type" value="Genomic_DNA"/>
</dbReference>
<feature type="binding site" evidence="6 7">
    <location>
        <position position="118"/>
    </location>
    <ligand>
        <name>S-adenosyl-L-methionine</name>
        <dbReference type="ChEBI" id="CHEBI:59789"/>
    </ligand>
</feature>
<comment type="subcellular location">
    <subcellularLocation>
        <location evidence="6">Cytoplasm</location>
    </subcellularLocation>
</comment>
<dbReference type="SUPFAM" id="SSF75217">
    <property type="entry name" value="alpha/beta knot"/>
    <property type="match status" value="1"/>
</dbReference>
<comment type="similarity">
    <text evidence="6">Belongs to the class IV-like SAM-binding methyltransferase superfamily. RNA methyltransferase TrmH family. TrmL subfamily.</text>
</comment>
<feature type="domain" description="tRNA/rRNA methyltransferase SpoU type" evidence="8">
    <location>
        <begin position="22"/>
        <end position="159"/>
    </location>
</feature>
<protein>
    <recommendedName>
        <fullName evidence="6">Putative tRNA (cytidine(34)-2'-O)-methyltransferase</fullName>
        <ecNumber evidence="6">2.1.1.207</ecNumber>
    </recommendedName>
    <alternativeName>
        <fullName evidence="6">tRNA (cytidine/uridine-2'-O-)-methyltransferase</fullName>
    </alternativeName>
</protein>
<dbReference type="InterPro" id="IPR001537">
    <property type="entry name" value="SpoU_MeTrfase"/>
</dbReference>
<keyword evidence="1 6" id="KW-0963">Cytoplasm</keyword>
<evidence type="ECO:0000259" key="8">
    <source>
        <dbReference type="Pfam" id="PF00588"/>
    </source>
</evidence>
<comment type="catalytic activity">
    <reaction evidence="6">
        <text>5-carboxymethylaminomethyluridine(34) in tRNA(Leu) + S-adenosyl-L-methionine = 5-carboxymethylaminomethyl-2'-O-methyluridine(34) in tRNA(Leu) + S-adenosyl-L-homocysteine + H(+)</text>
        <dbReference type="Rhea" id="RHEA:43088"/>
        <dbReference type="Rhea" id="RHEA-COMP:10333"/>
        <dbReference type="Rhea" id="RHEA-COMP:10334"/>
        <dbReference type="ChEBI" id="CHEBI:15378"/>
        <dbReference type="ChEBI" id="CHEBI:57856"/>
        <dbReference type="ChEBI" id="CHEBI:59789"/>
        <dbReference type="ChEBI" id="CHEBI:74508"/>
        <dbReference type="ChEBI" id="CHEBI:74511"/>
        <dbReference type="EC" id="2.1.1.207"/>
    </reaction>
</comment>
<dbReference type="GO" id="GO:0141102">
    <property type="term" value="F:tRNA (5-carboxymethylaminomethyluridine(34)-2'-O)-methyltransferase activity"/>
    <property type="evidence" value="ECO:0007669"/>
    <property type="project" value="RHEA"/>
</dbReference>
<dbReference type="HAMAP" id="MF_01885">
    <property type="entry name" value="tRNA_methyltr_TrmL"/>
    <property type="match status" value="1"/>
</dbReference>
<evidence type="ECO:0000256" key="4">
    <source>
        <dbReference type="ARBA" id="ARBA00022691"/>
    </source>
</evidence>
<dbReference type="GO" id="GO:0005737">
    <property type="term" value="C:cytoplasm"/>
    <property type="evidence" value="ECO:0007669"/>
    <property type="project" value="UniProtKB-SubCell"/>
</dbReference>
<comment type="caution">
    <text evidence="9">The sequence shown here is derived from an EMBL/GenBank/DDBJ whole genome shotgun (WGS) entry which is preliminary data.</text>
</comment>
<dbReference type="Gene3D" id="3.40.1280.10">
    <property type="match status" value="1"/>
</dbReference>
<keyword evidence="4 6" id="KW-0949">S-adenosyl-L-methionine</keyword>
<dbReference type="InterPro" id="IPR029028">
    <property type="entry name" value="Alpha/beta_knot_MTases"/>
</dbReference>
<evidence type="ECO:0000313" key="10">
    <source>
        <dbReference type="Proteomes" id="UP000031307"/>
    </source>
</evidence>
<keyword evidence="3 6" id="KW-0808">Transferase</keyword>
<evidence type="ECO:0000256" key="3">
    <source>
        <dbReference type="ARBA" id="ARBA00022679"/>
    </source>
</evidence>
<sequence>MHIARQLFYNSCLSFLRFNCVAVVLFQPQIPQNTGNVVRTCAVTGQNLILIGPLGFSITDRWLKRAGLDYWEGVNVQVLDNLEELLDRTSENFYFFSSHATQNYTDVSYQPKDLLIFGAETHGLPESITNKWPNRCVKIPMVSGVRCLNLATSVGIGVYEAWRQKGFKKE</sequence>
<reference evidence="9 10" key="1">
    <citation type="journal article" date="2014" name="Mol. Biol. Evol.">
        <title>Massive expansion of Ubiquitination-related gene families within the Chlamydiae.</title>
        <authorList>
            <person name="Domman D."/>
            <person name="Collingro A."/>
            <person name="Lagkouvardos I."/>
            <person name="Gehre L."/>
            <person name="Weinmaier T."/>
            <person name="Rattei T."/>
            <person name="Subtil A."/>
            <person name="Horn M."/>
        </authorList>
    </citation>
    <scope>NUCLEOTIDE SEQUENCE [LARGE SCALE GENOMIC DNA]</scope>
    <source>
        <strain evidence="9 10">OEW1</strain>
    </source>
</reference>
<dbReference type="PANTHER" id="PTHR42971">
    <property type="entry name" value="TRNA (CYTIDINE(34)-2'-O)-METHYLTRANSFERASE"/>
    <property type="match status" value="1"/>
</dbReference>
<dbReference type="GO" id="GO:0003723">
    <property type="term" value="F:RNA binding"/>
    <property type="evidence" value="ECO:0007669"/>
    <property type="project" value="InterPro"/>
</dbReference>
<dbReference type="PANTHER" id="PTHR42971:SF1">
    <property type="entry name" value="TRNA (CYTIDINE(34)-2'-O)-METHYLTRANSFERASE"/>
    <property type="match status" value="1"/>
</dbReference>
<keyword evidence="5 6" id="KW-0819">tRNA processing</keyword>
<evidence type="ECO:0000256" key="6">
    <source>
        <dbReference type="HAMAP-Rule" id="MF_01885"/>
    </source>
</evidence>
<accession>A0A0C1EJV9</accession>
<dbReference type="AlphaFoldDB" id="A0A0C1EJV9"/>
<dbReference type="CDD" id="cd18094">
    <property type="entry name" value="SpoU-like_TrmL"/>
    <property type="match status" value="1"/>
</dbReference>
<gene>
    <name evidence="9" type="primary">cspR</name>
    <name evidence="9" type="ORF">DB43_HI00090</name>
</gene>
<dbReference type="PIRSF" id="PIRSF029256">
    <property type="entry name" value="SpoU_TrmH_prd"/>
    <property type="match status" value="1"/>
</dbReference>
<keyword evidence="2 6" id="KW-0489">Methyltransferase</keyword>
<dbReference type="Proteomes" id="UP000031307">
    <property type="component" value="Unassembled WGS sequence"/>
</dbReference>
<evidence type="ECO:0000256" key="1">
    <source>
        <dbReference type="ARBA" id="ARBA00022490"/>
    </source>
</evidence>
<dbReference type="GO" id="GO:0141098">
    <property type="term" value="F:tRNA (cytidine(34)-2'-O)-methyltransferase activity"/>
    <property type="evidence" value="ECO:0007669"/>
    <property type="project" value="RHEA"/>
</dbReference>
<dbReference type="GO" id="GO:0042802">
    <property type="term" value="F:identical protein binding"/>
    <property type="evidence" value="ECO:0007669"/>
    <property type="project" value="UniProtKB-ARBA"/>
</dbReference>